<gene>
    <name evidence="3" type="ORF">UFOPK2656_00361</name>
    <name evidence="4" type="ORF">UFOPK3099_02466</name>
    <name evidence="5" type="ORF">UFOPK3267_03024</name>
    <name evidence="6" type="ORF">UFOPK3651_00129</name>
    <name evidence="7" type="ORF">UFOPK3931_02992</name>
    <name evidence="2" type="ORF">UFOPK4189_00358</name>
</gene>
<keyword evidence="1" id="KW-0472">Membrane</keyword>
<feature type="transmembrane region" description="Helical" evidence="1">
    <location>
        <begin position="167"/>
        <end position="183"/>
    </location>
</feature>
<dbReference type="EMBL" id="CAFBOL010000125">
    <property type="protein sequence ID" value="CAB5014515.1"/>
    <property type="molecule type" value="Genomic_DNA"/>
</dbReference>
<organism evidence="5">
    <name type="scientific">freshwater metagenome</name>
    <dbReference type="NCBI Taxonomy" id="449393"/>
    <lineage>
        <taxon>unclassified sequences</taxon>
        <taxon>metagenomes</taxon>
        <taxon>ecological metagenomes</taxon>
    </lineage>
</organism>
<evidence type="ECO:0000313" key="3">
    <source>
        <dbReference type="EMBL" id="CAB4706208.1"/>
    </source>
</evidence>
<dbReference type="EMBL" id="CAFAAV010000246">
    <property type="protein sequence ID" value="CAB4834020.1"/>
    <property type="molecule type" value="Genomic_DNA"/>
</dbReference>
<dbReference type="EMBL" id="CAFBIY010000267">
    <property type="protein sequence ID" value="CAB4853492.1"/>
    <property type="molecule type" value="Genomic_DNA"/>
</dbReference>
<proteinExistence type="predicted"/>
<protein>
    <submittedName>
        <fullName evidence="5">Unannotated protein</fullName>
    </submittedName>
</protein>
<dbReference type="EMBL" id="CAFBMT010000001">
    <property type="protein sequence ID" value="CAB4910333.1"/>
    <property type="molecule type" value="Genomic_DNA"/>
</dbReference>
<evidence type="ECO:0000313" key="4">
    <source>
        <dbReference type="EMBL" id="CAB4834020.1"/>
    </source>
</evidence>
<keyword evidence="1" id="KW-0812">Transmembrane</keyword>
<evidence type="ECO:0000313" key="7">
    <source>
        <dbReference type="EMBL" id="CAB5014515.1"/>
    </source>
</evidence>
<evidence type="ECO:0000313" key="6">
    <source>
        <dbReference type="EMBL" id="CAB4910333.1"/>
    </source>
</evidence>
<reference evidence="5" key="1">
    <citation type="submission" date="2020-05" db="EMBL/GenBank/DDBJ databases">
        <authorList>
            <person name="Chiriac C."/>
            <person name="Salcher M."/>
            <person name="Ghai R."/>
            <person name="Kavagutti S V."/>
        </authorList>
    </citation>
    <scope>NUCLEOTIDE SEQUENCE</scope>
</reference>
<feature type="transmembrane region" description="Helical" evidence="1">
    <location>
        <begin position="239"/>
        <end position="258"/>
    </location>
</feature>
<feature type="transmembrane region" description="Helical" evidence="1">
    <location>
        <begin position="75"/>
        <end position="94"/>
    </location>
</feature>
<feature type="transmembrane region" description="Helical" evidence="1">
    <location>
        <begin position="106"/>
        <end position="129"/>
    </location>
</feature>
<dbReference type="EMBL" id="CAESGF010000002">
    <property type="protein sequence ID" value="CAB4362580.1"/>
    <property type="molecule type" value="Genomic_DNA"/>
</dbReference>
<keyword evidence="1" id="KW-1133">Transmembrane helix</keyword>
<evidence type="ECO:0000313" key="5">
    <source>
        <dbReference type="EMBL" id="CAB4853492.1"/>
    </source>
</evidence>
<feature type="transmembrane region" description="Helical" evidence="1">
    <location>
        <begin position="198"/>
        <end position="218"/>
    </location>
</feature>
<feature type="transmembrane region" description="Helical" evidence="1">
    <location>
        <begin position="20"/>
        <end position="37"/>
    </location>
</feature>
<sequence>MLAEYTGFFSRASLGAFGFRWLHILAGVTWIGLLYYFNFVQVPAFAQFEAEPHKEIGAKARNIAIDKVARKALWWFRWAAVGTFLTGIMITGITKDYFANDFGKNAGGIAISTGMLLGTIMMLNVWGVIWRNQKVVLANAANVLAGGEANPAAPAAGRKALMASRQNTLFSISMLFFMVYKGHSQRIGVNVSSGNMGAYWGIAIVLIAVLELNALGLLPWKTAANKGLNKLYDGPVKNVLIASFGLWAIFLILTEVFLKA</sequence>
<dbReference type="PIRSF" id="PIRSF032086">
    <property type="entry name" value="UCP032086"/>
    <property type="match status" value="1"/>
</dbReference>
<evidence type="ECO:0000313" key="2">
    <source>
        <dbReference type="EMBL" id="CAB4362580.1"/>
    </source>
</evidence>
<name>A0A6J7C5U7_9ZZZZ</name>
<dbReference type="AlphaFoldDB" id="A0A6J7C5U7"/>
<accession>A0A6J7C5U7</accession>
<dbReference type="EMBL" id="CAEZYF010000002">
    <property type="protein sequence ID" value="CAB4706208.1"/>
    <property type="molecule type" value="Genomic_DNA"/>
</dbReference>
<dbReference type="InterPro" id="IPR016988">
    <property type="entry name" value="UCP032086"/>
</dbReference>
<evidence type="ECO:0000256" key="1">
    <source>
        <dbReference type="SAM" id="Phobius"/>
    </source>
</evidence>